<organism evidence="1 2">
    <name type="scientific">Heracleum sosnowskyi</name>
    <dbReference type="NCBI Taxonomy" id="360622"/>
    <lineage>
        <taxon>Eukaryota</taxon>
        <taxon>Viridiplantae</taxon>
        <taxon>Streptophyta</taxon>
        <taxon>Embryophyta</taxon>
        <taxon>Tracheophyta</taxon>
        <taxon>Spermatophyta</taxon>
        <taxon>Magnoliopsida</taxon>
        <taxon>eudicotyledons</taxon>
        <taxon>Gunneridae</taxon>
        <taxon>Pentapetalae</taxon>
        <taxon>asterids</taxon>
        <taxon>campanulids</taxon>
        <taxon>Apiales</taxon>
        <taxon>Apiaceae</taxon>
        <taxon>Apioideae</taxon>
        <taxon>apioid superclade</taxon>
        <taxon>Tordylieae</taxon>
        <taxon>Tordyliinae</taxon>
        <taxon>Heracleum</taxon>
    </lineage>
</organism>
<protein>
    <submittedName>
        <fullName evidence="1">Transcriptional repressor NrdR like</fullName>
    </submittedName>
</protein>
<evidence type="ECO:0000313" key="2">
    <source>
        <dbReference type="Proteomes" id="UP001237642"/>
    </source>
</evidence>
<dbReference type="EMBL" id="JAUIZM010000004">
    <property type="protein sequence ID" value="KAK1390023.1"/>
    <property type="molecule type" value="Genomic_DNA"/>
</dbReference>
<proteinExistence type="predicted"/>
<dbReference type="Proteomes" id="UP001237642">
    <property type="component" value="Unassembled WGS sequence"/>
</dbReference>
<accession>A0AAD8IRW3</accession>
<dbReference type="AlphaFoldDB" id="A0AAD8IRW3"/>
<comment type="caution">
    <text evidence="1">The sequence shown here is derived from an EMBL/GenBank/DDBJ whole genome shotgun (WGS) entry which is preliminary data.</text>
</comment>
<dbReference type="PANTHER" id="PTHR33702:SF2">
    <property type="match status" value="1"/>
</dbReference>
<sequence>MTSLESMKRYWKRKQYQRLNDTTNRKRKLRIARLGSQRQQVVNFNETTKVMLKFFSPIKFFSKFRNGLIVCLSSNNDKKLLQDKPDFSRKGQAVPMVSGTNNEVVDARLILEIYKRLVASGEVARLLV</sequence>
<reference evidence="1" key="2">
    <citation type="submission" date="2023-05" db="EMBL/GenBank/DDBJ databases">
        <authorList>
            <person name="Schelkunov M.I."/>
        </authorList>
    </citation>
    <scope>NUCLEOTIDE SEQUENCE</scope>
    <source>
        <strain evidence="1">Hsosn_3</strain>
        <tissue evidence="1">Leaf</tissue>
    </source>
</reference>
<reference evidence="1" key="1">
    <citation type="submission" date="2023-02" db="EMBL/GenBank/DDBJ databases">
        <title>Genome of toxic invasive species Heracleum sosnowskyi carries increased number of genes despite the absence of recent whole-genome duplications.</title>
        <authorList>
            <person name="Schelkunov M."/>
            <person name="Shtratnikova V."/>
            <person name="Makarenko M."/>
            <person name="Klepikova A."/>
            <person name="Omelchenko D."/>
            <person name="Novikova G."/>
            <person name="Obukhova E."/>
            <person name="Bogdanov V."/>
            <person name="Penin A."/>
            <person name="Logacheva M."/>
        </authorList>
    </citation>
    <scope>NUCLEOTIDE SEQUENCE</scope>
    <source>
        <strain evidence="1">Hsosn_3</strain>
        <tissue evidence="1">Leaf</tissue>
    </source>
</reference>
<dbReference type="PANTHER" id="PTHR33702">
    <property type="entry name" value="BNAA09G40010D PROTEIN"/>
    <property type="match status" value="1"/>
</dbReference>
<gene>
    <name evidence="1" type="ORF">POM88_018201</name>
</gene>
<name>A0AAD8IRW3_9APIA</name>
<keyword evidence="2" id="KW-1185">Reference proteome</keyword>
<evidence type="ECO:0000313" key="1">
    <source>
        <dbReference type="EMBL" id="KAK1390023.1"/>
    </source>
</evidence>